<evidence type="ECO:0000256" key="1">
    <source>
        <dbReference type="SAM" id="Phobius"/>
    </source>
</evidence>
<feature type="transmembrane region" description="Helical" evidence="1">
    <location>
        <begin position="60"/>
        <end position="85"/>
    </location>
</feature>
<feature type="transmembrane region" description="Helical" evidence="1">
    <location>
        <begin position="20"/>
        <end position="39"/>
    </location>
</feature>
<keyword evidence="1" id="KW-0812">Transmembrane</keyword>
<dbReference type="PaxDb" id="73239-Q7RFN6"/>
<reference evidence="2 3" key="1">
    <citation type="journal article" date="2002" name="Nature">
        <title>Genome sequence and comparative analysis of the model rodent malaria parasite Plasmodium yoelii yoelii.</title>
        <authorList>
            <person name="Carlton J.M."/>
            <person name="Angiuoli S.V."/>
            <person name="Suh B.B."/>
            <person name="Kooij T.W."/>
            <person name="Pertea M."/>
            <person name="Silva J.C."/>
            <person name="Ermolaeva M.D."/>
            <person name="Allen J.E."/>
            <person name="Selengut J.D."/>
            <person name="Koo H.L."/>
            <person name="Peterson J.D."/>
            <person name="Pop M."/>
            <person name="Kosack D.S."/>
            <person name="Shumway M.F."/>
            <person name="Bidwell S.L."/>
            <person name="Shallom S.J."/>
            <person name="van Aken S.E."/>
            <person name="Riedmuller S.B."/>
            <person name="Feldblyum T.V."/>
            <person name="Cho J.K."/>
            <person name="Quackenbush J."/>
            <person name="Sedegah M."/>
            <person name="Shoaibi A."/>
            <person name="Cummings L.M."/>
            <person name="Florens L."/>
            <person name="Yates J.R."/>
            <person name="Raine J.D."/>
            <person name="Sinden R.E."/>
            <person name="Harris M.A."/>
            <person name="Cunningham D.A."/>
            <person name="Preiser P.R."/>
            <person name="Bergman L.W."/>
            <person name="Vaidya A.B."/>
            <person name="van Lin L.H."/>
            <person name="Janse C.J."/>
            <person name="Waters A.P."/>
            <person name="Smith H.O."/>
            <person name="White O.R."/>
            <person name="Salzberg S.L."/>
            <person name="Venter J.C."/>
            <person name="Fraser C.M."/>
            <person name="Hoffman S.L."/>
            <person name="Gardner M.J."/>
            <person name="Carucci D.J."/>
        </authorList>
    </citation>
    <scope>NUCLEOTIDE SEQUENCE [LARGE SCALE GENOMIC DNA]</scope>
    <source>
        <strain evidence="2 3">17XNL</strain>
    </source>
</reference>
<protein>
    <submittedName>
        <fullName evidence="2">Uncharacterized protein</fullName>
    </submittedName>
</protein>
<sequence length="88" mass="10730">MAISLSLYIYTTIYIINRKRQFVLLTFLPLSVCLVLKCINYSKPFFKRKYIIIKLGLRSLFHFFIFPFFRLFRFFSFISIIILLWENA</sequence>
<evidence type="ECO:0000313" key="3">
    <source>
        <dbReference type="Proteomes" id="UP000008553"/>
    </source>
</evidence>
<comment type="caution">
    <text evidence="2">The sequence shown here is derived from an EMBL/GenBank/DDBJ whole genome shotgun (WGS) entry which is preliminary data.</text>
</comment>
<dbReference type="EMBL" id="AABL01001430">
    <property type="protein sequence ID" value="EAA16563.1"/>
    <property type="molecule type" value="Genomic_DNA"/>
</dbReference>
<evidence type="ECO:0000313" key="2">
    <source>
        <dbReference type="EMBL" id="EAA16563.1"/>
    </source>
</evidence>
<organism evidence="2 3">
    <name type="scientific">Plasmodium yoelii yoelii</name>
    <dbReference type="NCBI Taxonomy" id="73239"/>
    <lineage>
        <taxon>Eukaryota</taxon>
        <taxon>Sar</taxon>
        <taxon>Alveolata</taxon>
        <taxon>Apicomplexa</taxon>
        <taxon>Aconoidasida</taxon>
        <taxon>Haemosporida</taxon>
        <taxon>Plasmodiidae</taxon>
        <taxon>Plasmodium</taxon>
        <taxon>Plasmodium (Vinckeia)</taxon>
    </lineage>
</organism>
<dbReference type="Proteomes" id="UP000008553">
    <property type="component" value="Unassembled WGS sequence"/>
</dbReference>
<gene>
    <name evidence="2" type="ORF">PY04669</name>
</gene>
<dbReference type="InParanoid" id="Q7RFN6"/>
<dbReference type="AlphaFoldDB" id="Q7RFN6"/>
<name>Q7RFN6_PLAYO</name>
<keyword evidence="1" id="KW-0472">Membrane</keyword>
<proteinExistence type="predicted"/>
<keyword evidence="1" id="KW-1133">Transmembrane helix</keyword>
<accession>Q7RFN6</accession>
<keyword evidence="3" id="KW-1185">Reference proteome</keyword>